<dbReference type="InterPro" id="IPR015947">
    <property type="entry name" value="PUA-like_sf"/>
</dbReference>
<proteinExistence type="inferred from homology"/>
<evidence type="ECO:0000313" key="6">
    <source>
        <dbReference type="Proteomes" id="UP000009296"/>
    </source>
</evidence>
<organism evidence="5 6">
    <name type="scientific">Methanothermococcus okinawensis (strain DSM 14208 / JCM 11175 / IH1)</name>
    <dbReference type="NCBI Taxonomy" id="647113"/>
    <lineage>
        <taxon>Archaea</taxon>
        <taxon>Methanobacteriati</taxon>
        <taxon>Methanobacteriota</taxon>
        <taxon>Methanomada group</taxon>
        <taxon>Methanococci</taxon>
        <taxon>Methanococcales</taxon>
        <taxon>Methanococcaceae</taxon>
        <taxon>Methanothermococcus</taxon>
    </lineage>
</organism>
<dbReference type="Gene3D" id="3.40.50.10630">
    <property type="entry name" value="Uracil-DNA glycosylase-like"/>
    <property type="match status" value="1"/>
</dbReference>
<dbReference type="SMART" id="SM00359">
    <property type="entry name" value="PUA"/>
    <property type="match status" value="1"/>
</dbReference>
<evidence type="ECO:0000259" key="4">
    <source>
        <dbReference type="SMART" id="SM00359"/>
    </source>
</evidence>
<evidence type="ECO:0000256" key="3">
    <source>
        <dbReference type="ARBA" id="ARBA00022694"/>
    </source>
</evidence>
<gene>
    <name evidence="5" type="ordered locus">Metok_0003</name>
</gene>
<dbReference type="InterPro" id="IPR036895">
    <property type="entry name" value="Uracil-DNA_glycosylase-like_sf"/>
</dbReference>
<sequence length="572" mass="66212">MLEPIYYDIGRICKEVYYKPECNKKNQNMTPKMIDDNILKDIKSPLLKIPFDCPEDIANYLMKINKEEVYGTIKVDDKEIKYYIVNFGKYIDNIDNKDIVNLNDLEPNLIVIADGRRLIKRKELLLIPKLREKISPNTAIYFPTALPWEIPLLVYLGVDYFDYSSASYYASLGYYFTKNRMICIKNKSFEELLQHNISILDEVVEEVKYCIKEGCLRNLVEETAISDPYLFGNYRRYNPDLRNIPLSKGKKIIVTINETTIPEVKKYIKQMKNYEAFTNTVVLLPCSSKKPYSHSKSHQYFINTINSVNFPVEEVILTSPYGVVPRALEGVVNYDIPVTGKWSSEEIEFINKHLKEYLSNAKDKFGELNIIAHLPEHYLEILDENEYKKYGSCIVTSKDGNPTSVESLENLKKTLKELKLKGEKEDNINISKTKKMQFIHNYKQLAKFQFNKDFIPEDVIIKGRHRKFFIKQNNKLVQICSLNEENGLLVLTYDGGNLLGKTKWVEVDFKVKKGSLFAPGFKDCDENISVNDEIVIIYDDKVVGVGRALMSGLEMKKAKHGSLANIRHVNYD</sequence>
<dbReference type="EMBL" id="CP002792">
    <property type="protein sequence ID" value="AEH06001.1"/>
    <property type="molecule type" value="Genomic_DNA"/>
</dbReference>
<dbReference type="SUPFAM" id="SSF51713">
    <property type="entry name" value="tRNA-guanine transglycosylase"/>
    <property type="match status" value="1"/>
</dbReference>
<dbReference type="OrthoDB" id="115061at2157"/>
<dbReference type="PANTHER" id="PTHR46499:SF2">
    <property type="entry name" value="ARCHAEOSINE SYNTHASE"/>
    <property type="match status" value="1"/>
</dbReference>
<evidence type="ECO:0000256" key="1">
    <source>
        <dbReference type="ARBA" id="ARBA00005030"/>
    </source>
</evidence>
<protein>
    <submittedName>
        <fullName evidence="5">PUA domain containing protein</fullName>
    </submittedName>
</protein>
<dbReference type="InterPro" id="IPR004521">
    <property type="entry name" value="Uncharacterised_CHP00451"/>
</dbReference>
<dbReference type="PROSITE" id="PS50890">
    <property type="entry name" value="PUA"/>
    <property type="match status" value="1"/>
</dbReference>
<dbReference type="InterPro" id="IPR040777">
    <property type="entry name" value="DUF5591"/>
</dbReference>
<dbReference type="GO" id="GO:0005737">
    <property type="term" value="C:cytoplasm"/>
    <property type="evidence" value="ECO:0007669"/>
    <property type="project" value="TreeGrafter"/>
</dbReference>
<dbReference type="AlphaFoldDB" id="F8AMG1"/>
<dbReference type="SUPFAM" id="SSF52141">
    <property type="entry name" value="Uracil-DNA glycosylase-like"/>
    <property type="match status" value="1"/>
</dbReference>
<dbReference type="GO" id="GO:0003723">
    <property type="term" value="F:RNA binding"/>
    <property type="evidence" value="ECO:0007669"/>
    <property type="project" value="InterPro"/>
</dbReference>
<evidence type="ECO:0000256" key="2">
    <source>
        <dbReference type="ARBA" id="ARBA00008906"/>
    </source>
</evidence>
<accession>F8AMG1</accession>
<dbReference type="NCBIfam" id="NF040592">
    <property type="entry name" value="tRNA_mod_ArcS"/>
    <property type="match status" value="1"/>
</dbReference>
<evidence type="ECO:0000313" key="5">
    <source>
        <dbReference type="EMBL" id="AEH06001.1"/>
    </source>
</evidence>
<dbReference type="HOGENOM" id="CLU_029831_0_0_2"/>
<dbReference type="GO" id="GO:0002099">
    <property type="term" value="P:tRNA wobble guanine modification"/>
    <property type="evidence" value="ECO:0007669"/>
    <property type="project" value="TreeGrafter"/>
</dbReference>
<dbReference type="UniPathway" id="UPA00393"/>
<dbReference type="SUPFAM" id="SSF88697">
    <property type="entry name" value="PUA domain-like"/>
    <property type="match status" value="1"/>
</dbReference>
<comment type="similarity">
    <text evidence="2">Belongs to the archaeosine synthase type 1 family.</text>
</comment>
<dbReference type="SUPFAM" id="SSF88802">
    <property type="entry name" value="Pre-PUA domain"/>
    <property type="match status" value="1"/>
</dbReference>
<dbReference type="Proteomes" id="UP000009296">
    <property type="component" value="Chromosome"/>
</dbReference>
<dbReference type="STRING" id="647113.Metok_0003"/>
<dbReference type="Pfam" id="PF17884">
    <property type="entry name" value="DUF5591"/>
    <property type="match status" value="1"/>
</dbReference>
<keyword evidence="6" id="KW-1185">Reference proteome</keyword>
<name>F8AMG1_METOI</name>
<comment type="pathway">
    <text evidence="1">tRNA modification; archaeosine-tRNA biosynthesis.</text>
</comment>
<dbReference type="RefSeq" id="WP_013866187.1">
    <property type="nucleotide sequence ID" value="NC_015636.1"/>
</dbReference>
<dbReference type="Gene3D" id="3.20.20.105">
    <property type="entry name" value="Queuine tRNA-ribosyltransferase-like"/>
    <property type="match status" value="1"/>
</dbReference>
<dbReference type="eggNOG" id="arCOG00990">
    <property type="taxonomic scope" value="Archaea"/>
</dbReference>
<reference evidence="5" key="1">
    <citation type="submission" date="2011-05" db="EMBL/GenBank/DDBJ databases">
        <title>Complete sequence of chromosome of Methanothermococcus okinawensis IH1.</title>
        <authorList>
            <consortium name="US DOE Joint Genome Institute"/>
            <person name="Lucas S."/>
            <person name="Han J."/>
            <person name="Lapidus A."/>
            <person name="Cheng J.-F."/>
            <person name="Goodwin L."/>
            <person name="Pitluck S."/>
            <person name="Peters L."/>
            <person name="Mikhailova N."/>
            <person name="Held B."/>
            <person name="Han C."/>
            <person name="Tapia R."/>
            <person name="Land M."/>
            <person name="Hauser L."/>
            <person name="Kyrpides N."/>
            <person name="Ivanova N."/>
            <person name="Pagani I."/>
            <person name="Sieprawska-Lupa M."/>
            <person name="Takai K."/>
            <person name="Miyazaki J."/>
            <person name="Whitman W."/>
            <person name="Woyke T."/>
        </authorList>
    </citation>
    <scope>NUCLEOTIDE SEQUENCE [LARGE SCALE GENOMIC DNA]</scope>
    <source>
        <strain evidence="5">IH1</strain>
    </source>
</reference>
<dbReference type="NCBIfam" id="TIGR00451">
    <property type="entry name" value="unchar_dom_2"/>
    <property type="match status" value="1"/>
</dbReference>
<dbReference type="InterPro" id="IPR002478">
    <property type="entry name" value="PUA"/>
</dbReference>
<dbReference type="InterPro" id="IPR036974">
    <property type="entry name" value="PUA_sf"/>
</dbReference>
<dbReference type="KEGG" id="mok:Metok_0003"/>
<dbReference type="Gene3D" id="2.30.130.10">
    <property type="entry name" value="PUA domain"/>
    <property type="match status" value="1"/>
</dbReference>
<dbReference type="InterPro" id="IPR050076">
    <property type="entry name" value="ArchSynthase1/Queuine_TRR"/>
</dbReference>
<dbReference type="PANTHER" id="PTHR46499">
    <property type="entry name" value="QUEUINE TRNA-RIBOSYLTRANSFERASE"/>
    <property type="match status" value="1"/>
</dbReference>
<keyword evidence="3" id="KW-0819">tRNA processing</keyword>
<dbReference type="GeneID" id="10772119"/>
<dbReference type="InterPro" id="IPR053418">
    <property type="entry name" value="Archaeosine_synthase_1"/>
</dbReference>
<dbReference type="InterPro" id="IPR036511">
    <property type="entry name" value="TGT-like_sf"/>
</dbReference>
<dbReference type="Pfam" id="PF01472">
    <property type="entry name" value="PUA"/>
    <property type="match status" value="1"/>
</dbReference>
<dbReference type="CDD" id="cd21149">
    <property type="entry name" value="PUA_archaeosine_TGT"/>
    <property type="match status" value="1"/>
</dbReference>
<feature type="domain" description="PUA" evidence="4">
    <location>
        <begin position="503"/>
        <end position="571"/>
    </location>
</feature>